<feature type="domain" description="Outer membrane protein beta-barrel" evidence="1">
    <location>
        <begin position="21"/>
        <end position="207"/>
    </location>
</feature>
<accession>A0ABT8L0I7</accession>
<evidence type="ECO:0000313" key="2">
    <source>
        <dbReference type="EMBL" id="MDN5211198.1"/>
    </source>
</evidence>
<dbReference type="Proteomes" id="UP001172083">
    <property type="component" value="Unassembled WGS sequence"/>
</dbReference>
<organism evidence="2 3">
    <name type="scientific">Agaribacillus aureus</name>
    <dbReference type="NCBI Taxonomy" id="3051825"/>
    <lineage>
        <taxon>Bacteria</taxon>
        <taxon>Pseudomonadati</taxon>
        <taxon>Bacteroidota</taxon>
        <taxon>Cytophagia</taxon>
        <taxon>Cytophagales</taxon>
        <taxon>Splendidivirgaceae</taxon>
        <taxon>Agaribacillus</taxon>
    </lineage>
</organism>
<evidence type="ECO:0000259" key="1">
    <source>
        <dbReference type="Pfam" id="PF13568"/>
    </source>
</evidence>
<dbReference type="EMBL" id="JAUJEB010000001">
    <property type="protein sequence ID" value="MDN5211198.1"/>
    <property type="molecule type" value="Genomic_DNA"/>
</dbReference>
<comment type="caution">
    <text evidence="2">The sequence shown here is derived from an EMBL/GenBank/DDBJ whole genome shotgun (WGS) entry which is preliminary data.</text>
</comment>
<protein>
    <submittedName>
        <fullName evidence="2">Porin family protein</fullName>
    </submittedName>
</protein>
<reference evidence="2" key="1">
    <citation type="submission" date="2023-06" db="EMBL/GenBank/DDBJ databases">
        <title>Genomic of Agaribacillus aureum.</title>
        <authorList>
            <person name="Wang G."/>
        </authorList>
    </citation>
    <scope>NUCLEOTIDE SEQUENCE</scope>
    <source>
        <strain evidence="2">BMA12</strain>
    </source>
</reference>
<name>A0ABT8L0I7_9BACT</name>
<evidence type="ECO:0000313" key="3">
    <source>
        <dbReference type="Proteomes" id="UP001172083"/>
    </source>
</evidence>
<dbReference type="RefSeq" id="WP_346756533.1">
    <property type="nucleotide sequence ID" value="NZ_JAUJEB010000001.1"/>
</dbReference>
<keyword evidence="3" id="KW-1185">Reference proteome</keyword>
<sequence>MMKKILLAIIITATLSLPNLQAQDNIKYGFKAGLNVSDWGGDAAATITDLVSLTNVFETNPNFGFHVGSFMEIPVGGGLVIEPALLYSQKGIRVKGRLPENLPGIIDLLNVNATITNRAHYIDMPIVAKYYVNEGFNIFAGPQLSYLASNKLNVEAGALGFNVLNQALDINEGFRKLDVAMTAGLGYKLPNGFSLSASYDFGLTSLDDRNSFDVFNRVAKVSVGYMF</sequence>
<proteinExistence type="predicted"/>
<dbReference type="InterPro" id="IPR025665">
    <property type="entry name" value="Beta-barrel_OMP_2"/>
</dbReference>
<gene>
    <name evidence="2" type="ORF">QQ020_04025</name>
</gene>
<dbReference type="Pfam" id="PF13568">
    <property type="entry name" value="OMP_b-brl_2"/>
    <property type="match status" value="1"/>
</dbReference>